<evidence type="ECO:0000313" key="3">
    <source>
        <dbReference type="Proteomes" id="UP000297280"/>
    </source>
</evidence>
<comment type="caution">
    <text evidence="2">The sequence shown here is derived from an EMBL/GenBank/DDBJ whole genome shotgun (WGS) entry which is preliminary data.</text>
</comment>
<gene>
    <name evidence="2" type="ORF">BPOR_0422g00060</name>
</gene>
<dbReference type="AlphaFoldDB" id="A0A4Z1KI10"/>
<feature type="coiled-coil region" evidence="1">
    <location>
        <begin position="2"/>
        <end position="36"/>
    </location>
</feature>
<sequence>MNNHSQEDLKEARDFIDDLQRQNGGIKKEHEEILERELPEVLQTIKNMLRKLGVSTQMFALFIVNGDFVLPESNRTLLTFCTLAEQLYQKSTRFIYEIIQNAEDNRYTASNKLPFLSFTLHSDRLIIDSNEDGFTRKDINATCSIGESTKACVRGYIGEKGIGFKSVFNVAHKVHIQPGRYSLAFEYSKEDSKDCGLGMVTPMNETPHELPDDVRTWMVLDVHKVQFSLMRPKNNGLSENIVQIKTAITGTINSRRVVNLPANSARAKILEAEVILAFPINEDHVSDIEEQDVFAFLPLKKTGYKVGQAGRCTIVNTEANLNDKFLIQCDFITKASREDIVDSAWNRQLLEEVVATFRSAINDPNGFLEYNALRYSWIRYIPANAITDEFWGLLQPRLFNRLCSNTIAGTTAYVLEPYDPSDIPILEKMKAKRLNTGEFLQRLDEDLVGIHDSRMKTTPLSSLWHTRMSNLLISMSQDDSNKMKIQKLNIIPLDSGTWARPLNASIIFPTSGGVDIPKDLPLNLVDGKALENTSREKLFSQLGVAECSPERMFPLIEQRYNFPTRKIDSVSDIKFLFWHHEKLPAYYSIFMWLWNGECSLPHDTNVGDWIYCRESDHACTTIKIIGESIPLEMKNGSHVRYTGKSYYSPLEACGIRNRHTGIEWLRSLGIKETPQIRRRENPSDPKLSIGIQAHFKRPSEMYAWRVASRLGVVQ</sequence>
<dbReference type="InterPro" id="IPR036890">
    <property type="entry name" value="HATPase_C_sf"/>
</dbReference>
<dbReference type="STRING" id="87229.A0A4Z1KI10"/>
<reference evidence="2 3" key="1">
    <citation type="submission" date="2017-12" db="EMBL/GenBank/DDBJ databases">
        <title>Comparative genomics of Botrytis spp.</title>
        <authorList>
            <person name="Valero-Jimenez C.A."/>
            <person name="Tapia P."/>
            <person name="Veloso J."/>
            <person name="Silva-Moreno E."/>
            <person name="Staats M."/>
            <person name="Valdes J.H."/>
            <person name="Van Kan J.A.L."/>
        </authorList>
    </citation>
    <scope>NUCLEOTIDE SEQUENCE [LARGE SCALE GENOMIC DNA]</scope>
    <source>
        <strain evidence="2 3">MUCL3349</strain>
    </source>
</reference>
<keyword evidence="3" id="KW-1185">Reference proteome</keyword>
<dbReference type="Gene3D" id="3.30.565.10">
    <property type="entry name" value="Histidine kinase-like ATPase, C-terminal domain"/>
    <property type="match status" value="1"/>
</dbReference>
<evidence type="ECO:0000256" key="1">
    <source>
        <dbReference type="SAM" id="Coils"/>
    </source>
</evidence>
<keyword evidence="1" id="KW-0175">Coiled coil</keyword>
<dbReference type="InterPro" id="IPR052957">
    <property type="entry name" value="Auxin_embryo_med"/>
</dbReference>
<dbReference type="SUPFAM" id="SSF55874">
    <property type="entry name" value="ATPase domain of HSP90 chaperone/DNA topoisomerase II/histidine kinase"/>
    <property type="match status" value="1"/>
</dbReference>
<evidence type="ECO:0000313" key="2">
    <source>
        <dbReference type="EMBL" id="TGO85188.1"/>
    </source>
</evidence>
<dbReference type="EMBL" id="PQXO01000421">
    <property type="protein sequence ID" value="TGO85188.1"/>
    <property type="molecule type" value="Genomic_DNA"/>
</dbReference>
<accession>A0A4Z1KI10</accession>
<dbReference type="Proteomes" id="UP000297280">
    <property type="component" value="Unassembled WGS sequence"/>
</dbReference>
<name>A0A4Z1KI10_9HELO</name>
<organism evidence="2 3">
    <name type="scientific">Botrytis porri</name>
    <dbReference type="NCBI Taxonomy" id="87229"/>
    <lineage>
        <taxon>Eukaryota</taxon>
        <taxon>Fungi</taxon>
        <taxon>Dikarya</taxon>
        <taxon>Ascomycota</taxon>
        <taxon>Pezizomycotina</taxon>
        <taxon>Leotiomycetes</taxon>
        <taxon>Helotiales</taxon>
        <taxon>Sclerotiniaceae</taxon>
        <taxon>Botrytis</taxon>
    </lineage>
</organism>
<protein>
    <submittedName>
        <fullName evidence="2">Uncharacterized protein</fullName>
    </submittedName>
</protein>
<proteinExistence type="predicted"/>
<dbReference type="PANTHER" id="PTHR32387:SF0">
    <property type="entry name" value="PROTEIN NO VEIN"/>
    <property type="match status" value="1"/>
</dbReference>
<dbReference type="PANTHER" id="PTHR32387">
    <property type="entry name" value="WU:FJ29H11"/>
    <property type="match status" value="1"/>
</dbReference>
<dbReference type="NCBIfam" id="NF047352">
    <property type="entry name" value="P_loop_sacsin"/>
    <property type="match status" value="1"/>
</dbReference>